<feature type="compositionally biased region" description="Low complexity" evidence="1">
    <location>
        <begin position="798"/>
        <end position="835"/>
    </location>
</feature>
<feature type="region of interest" description="Disordered" evidence="1">
    <location>
        <begin position="603"/>
        <end position="623"/>
    </location>
</feature>
<organism evidence="2 3">
    <name type="scientific">Mycena pura</name>
    <dbReference type="NCBI Taxonomy" id="153505"/>
    <lineage>
        <taxon>Eukaryota</taxon>
        <taxon>Fungi</taxon>
        <taxon>Dikarya</taxon>
        <taxon>Basidiomycota</taxon>
        <taxon>Agaricomycotina</taxon>
        <taxon>Agaricomycetes</taxon>
        <taxon>Agaricomycetidae</taxon>
        <taxon>Agaricales</taxon>
        <taxon>Marasmiineae</taxon>
        <taxon>Mycenaceae</taxon>
        <taxon>Mycena</taxon>
    </lineage>
</organism>
<evidence type="ECO:0000313" key="3">
    <source>
        <dbReference type="Proteomes" id="UP001219525"/>
    </source>
</evidence>
<comment type="caution">
    <text evidence="2">The sequence shown here is derived from an EMBL/GenBank/DDBJ whole genome shotgun (WGS) entry which is preliminary data.</text>
</comment>
<protein>
    <submittedName>
        <fullName evidence="2">Uncharacterized protein</fullName>
    </submittedName>
</protein>
<keyword evidence="3" id="KW-1185">Reference proteome</keyword>
<feature type="region of interest" description="Disordered" evidence="1">
    <location>
        <begin position="460"/>
        <end position="533"/>
    </location>
</feature>
<accession>A0AAD6YNE1</accession>
<feature type="region of interest" description="Disordered" evidence="1">
    <location>
        <begin position="798"/>
        <end position="903"/>
    </location>
</feature>
<feature type="compositionally biased region" description="Basic and acidic residues" evidence="1">
    <location>
        <begin position="462"/>
        <end position="473"/>
    </location>
</feature>
<proteinExistence type="predicted"/>
<feature type="compositionally biased region" description="Basic and acidic residues" evidence="1">
    <location>
        <begin position="497"/>
        <end position="506"/>
    </location>
</feature>
<sequence>MDSTTDCSADIVKSKKKPGNKGDFHGKRLAFLLEHWDEYVQHSKDGATRKFWPALWEKYYTRFGWRLTLDVEPEDGVEFGEESSLTTEEEEEKVRALKALKGKIKTWYNHQRTARGMNSNVFTPWLSRLRRPEGSAPKHITDYQFYMQHADYKLSIEEEFKQRFWDQPRAQHLSLRCQVARERFLAEPQEVKDHIRREATEEHDDELARYKEAEEGLPSVNEEDQKEARLRFSAVVAPLLQGLRAYTGFHIILVVGRKAGDVYDIVNVNAGKTKTKEGVDIGTDFAQWDEAGYKDRFLDQFVRYLAVADDVCDQSPSRANVGFSTSPAAGAESTNSTNVMAPQIATPDDPRPLDDDKEMPDAMPPPRPSMSQHTAAPAATGTTAAPQTAEPGALESRIAALPVLESPLRRELDAMPRALLEVRVEGLERMMALALQRENNLARNREGAGALPDAIHEVVVQQEREREEREANKAKGGRGKKRKAAAKGGKPKKRGRRDAESDKEDTAAETDSDVGEMEVSRAEPVQTRSRQHAAAAGAAAAGAAAQGVVAPVAVGAVDEATTLVAGTSPAAGTAPGVEAVAGASPAAGTASGTGAEAGARAKKRKGMQSGMKGAQAVTTGSGGLPKWAAEAKAVLQGPVSENWTGWKGMTDLWLQLEASTGFTSAKALPSDRHPEAVRWWIQCARKGTPPIANVAAFGVEWRNWWVSLNPKWRVGSKGELRKEKNPDDDWDVLRTPGVNRLLSVVICLKWWRQLLDGDTDDWTAAVSDVAWVITQLLLEKGDEGQQAPAALQPAHELSPPALSAEPSPAGPELSPTAEPSAPAPAAGPAAEGRAAPAPPVKPAPAPGKPASVTARTQQKDGATPADHPIDEDEDEGGVPDDACGHVDGHVYGYADVGGSGRGR</sequence>
<feature type="compositionally biased region" description="Low complexity" evidence="1">
    <location>
        <begin position="374"/>
        <end position="391"/>
    </location>
</feature>
<name>A0AAD6YNE1_9AGAR</name>
<feature type="compositionally biased region" description="Basic residues" evidence="1">
    <location>
        <begin position="475"/>
        <end position="496"/>
    </location>
</feature>
<feature type="compositionally biased region" description="Acidic residues" evidence="1">
    <location>
        <begin position="869"/>
        <end position="878"/>
    </location>
</feature>
<dbReference type="PANTHER" id="PTHR45725:SF18">
    <property type="entry name" value="ORC1-LIKE AAA ATPASE DOMAIN-CONTAINING PROTEIN"/>
    <property type="match status" value="1"/>
</dbReference>
<evidence type="ECO:0000313" key="2">
    <source>
        <dbReference type="EMBL" id="KAJ7224535.1"/>
    </source>
</evidence>
<feature type="region of interest" description="Disordered" evidence="1">
    <location>
        <begin position="316"/>
        <end position="391"/>
    </location>
</feature>
<feature type="compositionally biased region" description="Polar residues" evidence="1">
    <location>
        <begin position="316"/>
        <end position="340"/>
    </location>
</feature>
<dbReference type="InterPro" id="IPR051425">
    <property type="entry name" value="Formin_Homology"/>
</dbReference>
<dbReference type="PANTHER" id="PTHR45725">
    <property type="entry name" value="FORMIN HOMOLOGY 2 FAMILY MEMBER"/>
    <property type="match status" value="1"/>
</dbReference>
<dbReference type="Proteomes" id="UP001219525">
    <property type="component" value="Unassembled WGS sequence"/>
</dbReference>
<reference evidence="2" key="1">
    <citation type="submission" date="2023-03" db="EMBL/GenBank/DDBJ databases">
        <title>Massive genome expansion in bonnet fungi (Mycena s.s.) driven by repeated elements and novel gene families across ecological guilds.</title>
        <authorList>
            <consortium name="Lawrence Berkeley National Laboratory"/>
            <person name="Harder C.B."/>
            <person name="Miyauchi S."/>
            <person name="Viragh M."/>
            <person name="Kuo A."/>
            <person name="Thoen E."/>
            <person name="Andreopoulos B."/>
            <person name="Lu D."/>
            <person name="Skrede I."/>
            <person name="Drula E."/>
            <person name="Henrissat B."/>
            <person name="Morin E."/>
            <person name="Kohler A."/>
            <person name="Barry K."/>
            <person name="LaButti K."/>
            <person name="Morin E."/>
            <person name="Salamov A."/>
            <person name="Lipzen A."/>
            <person name="Mereny Z."/>
            <person name="Hegedus B."/>
            <person name="Baldrian P."/>
            <person name="Stursova M."/>
            <person name="Weitz H."/>
            <person name="Taylor A."/>
            <person name="Grigoriev I.V."/>
            <person name="Nagy L.G."/>
            <person name="Martin F."/>
            <person name="Kauserud H."/>
        </authorList>
    </citation>
    <scope>NUCLEOTIDE SEQUENCE</scope>
    <source>
        <strain evidence="2">9144</strain>
    </source>
</reference>
<feature type="compositionally biased region" description="Acidic residues" evidence="1">
    <location>
        <begin position="507"/>
        <end position="516"/>
    </location>
</feature>
<evidence type="ECO:0000256" key="1">
    <source>
        <dbReference type="SAM" id="MobiDB-lite"/>
    </source>
</evidence>
<dbReference type="AlphaFoldDB" id="A0AAD6YNE1"/>
<dbReference type="EMBL" id="JARJCW010000005">
    <property type="protein sequence ID" value="KAJ7224535.1"/>
    <property type="molecule type" value="Genomic_DNA"/>
</dbReference>
<gene>
    <name evidence="2" type="ORF">GGX14DRAFT_557398</name>
</gene>
<feature type="compositionally biased region" description="Pro residues" evidence="1">
    <location>
        <begin position="836"/>
        <end position="847"/>
    </location>
</feature>